<dbReference type="AlphaFoldDB" id="A0A0C3BZD4"/>
<comment type="subcellular location">
    <subcellularLocation>
        <location evidence="1">Nucleus</location>
    </subcellularLocation>
</comment>
<keyword evidence="5" id="KW-0862">Zinc</keyword>
<dbReference type="PROSITE" id="PS50157">
    <property type="entry name" value="ZINC_FINGER_C2H2_2"/>
    <property type="match status" value="2"/>
</dbReference>
<evidence type="ECO:0000256" key="1">
    <source>
        <dbReference type="ARBA" id="ARBA00004123"/>
    </source>
</evidence>
<dbReference type="EMBL" id="KN831802">
    <property type="protein sequence ID" value="KIM36811.1"/>
    <property type="molecule type" value="Genomic_DNA"/>
</dbReference>
<reference evidence="10 11" key="1">
    <citation type="submission" date="2014-04" db="EMBL/GenBank/DDBJ databases">
        <authorList>
            <consortium name="DOE Joint Genome Institute"/>
            <person name="Kuo A."/>
            <person name="Gay G."/>
            <person name="Dore J."/>
            <person name="Kohler A."/>
            <person name="Nagy L.G."/>
            <person name="Floudas D."/>
            <person name="Copeland A."/>
            <person name="Barry K.W."/>
            <person name="Cichocki N."/>
            <person name="Veneault-Fourrey C."/>
            <person name="LaButti K."/>
            <person name="Lindquist E.A."/>
            <person name="Lipzen A."/>
            <person name="Lundell T."/>
            <person name="Morin E."/>
            <person name="Murat C."/>
            <person name="Sun H."/>
            <person name="Tunlid A."/>
            <person name="Henrissat B."/>
            <person name="Grigoriev I.V."/>
            <person name="Hibbett D.S."/>
            <person name="Martin F."/>
            <person name="Nordberg H.P."/>
            <person name="Cantor M.N."/>
            <person name="Hua S.X."/>
        </authorList>
    </citation>
    <scope>NUCLEOTIDE SEQUENCE [LARGE SCALE GENOMIC DNA]</scope>
    <source>
        <strain evidence="11">h7</strain>
    </source>
</reference>
<feature type="domain" description="C2H2-type" evidence="9">
    <location>
        <begin position="22"/>
        <end position="44"/>
    </location>
</feature>
<organism evidence="10 11">
    <name type="scientific">Hebeloma cylindrosporum</name>
    <dbReference type="NCBI Taxonomy" id="76867"/>
    <lineage>
        <taxon>Eukaryota</taxon>
        <taxon>Fungi</taxon>
        <taxon>Dikarya</taxon>
        <taxon>Basidiomycota</taxon>
        <taxon>Agaricomycotina</taxon>
        <taxon>Agaricomycetes</taxon>
        <taxon>Agaricomycetidae</taxon>
        <taxon>Agaricales</taxon>
        <taxon>Agaricineae</taxon>
        <taxon>Hymenogastraceae</taxon>
        <taxon>Hebeloma</taxon>
    </lineage>
</organism>
<evidence type="ECO:0000256" key="3">
    <source>
        <dbReference type="ARBA" id="ARBA00022737"/>
    </source>
</evidence>
<feature type="region of interest" description="Disordered" evidence="8">
    <location>
        <begin position="162"/>
        <end position="201"/>
    </location>
</feature>
<keyword evidence="3" id="KW-0677">Repeat</keyword>
<evidence type="ECO:0000259" key="9">
    <source>
        <dbReference type="PROSITE" id="PS50157"/>
    </source>
</evidence>
<evidence type="ECO:0000256" key="4">
    <source>
        <dbReference type="ARBA" id="ARBA00022771"/>
    </source>
</evidence>
<feature type="compositionally biased region" description="Low complexity" evidence="8">
    <location>
        <begin position="181"/>
        <end position="195"/>
    </location>
</feature>
<dbReference type="GO" id="GO:0008270">
    <property type="term" value="F:zinc ion binding"/>
    <property type="evidence" value="ECO:0007669"/>
    <property type="project" value="UniProtKB-KW"/>
</dbReference>
<evidence type="ECO:0000256" key="6">
    <source>
        <dbReference type="ARBA" id="ARBA00023242"/>
    </source>
</evidence>
<dbReference type="PROSITE" id="PS00028">
    <property type="entry name" value="ZINC_FINGER_C2H2_1"/>
    <property type="match status" value="2"/>
</dbReference>
<protein>
    <recommendedName>
        <fullName evidence="9">C2H2-type domain-containing protein</fullName>
    </recommendedName>
</protein>
<keyword evidence="4 7" id="KW-0863">Zinc-finger</keyword>
<dbReference type="SMART" id="SM00355">
    <property type="entry name" value="ZnF_C2H2"/>
    <property type="match status" value="2"/>
</dbReference>
<dbReference type="InterPro" id="IPR013087">
    <property type="entry name" value="Znf_C2H2_type"/>
</dbReference>
<accession>A0A0C3BZD4</accession>
<evidence type="ECO:0000256" key="8">
    <source>
        <dbReference type="SAM" id="MobiDB-lite"/>
    </source>
</evidence>
<proteinExistence type="predicted"/>
<dbReference type="InterPro" id="IPR050331">
    <property type="entry name" value="Zinc_finger"/>
</dbReference>
<dbReference type="InterPro" id="IPR036236">
    <property type="entry name" value="Znf_C2H2_sf"/>
</dbReference>
<dbReference type="OrthoDB" id="654211at2759"/>
<gene>
    <name evidence="10" type="ORF">M413DRAFT_31428</name>
</gene>
<dbReference type="PANTHER" id="PTHR16515:SF66">
    <property type="entry name" value="C2H2-TYPE DOMAIN-CONTAINING PROTEIN"/>
    <property type="match status" value="1"/>
</dbReference>
<name>A0A0C3BZD4_HEBCY</name>
<evidence type="ECO:0000313" key="11">
    <source>
        <dbReference type="Proteomes" id="UP000053424"/>
    </source>
</evidence>
<dbReference type="Pfam" id="PF00096">
    <property type="entry name" value="zf-C2H2"/>
    <property type="match status" value="2"/>
</dbReference>
<evidence type="ECO:0000313" key="10">
    <source>
        <dbReference type="EMBL" id="KIM36811.1"/>
    </source>
</evidence>
<dbReference type="GO" id="GO:0005634">
    <property type="term" value="C:nucleus"/>
    <property type="evidence" value="ECO:0007669"/>
    <property type="project" value="UniProtKB-SubCell"/>
</dbReference>
<feature type="domain" description="C2H2-type" evidence="9">
    <location>
        <begin position="50"/>
        <end position="74"/>
    </location>
</feature>
<evidence type="ECO:0000256" key="2">
    <source>
        <dbReference type="ARBA" id="ARBA00022723"/>
    </source>
</evidence>
<keyword evidence="11" id="KW-1185">Reference proteome</keyword>
<dbReference type="HOGENOM" id="CLU_828919_0_0_1"/>
<dbReference type="GO" id="GO:0010468">
    <property type="term" value="P:regulation of gene expression"/>
    <property type="evidence" value="ECO:0007669"/>
    <property type="project" value="TreeGrafter"/>
</dbReference>
<reference evidence="11" key="2">
    <citation type="submission" date="2015-01" db="EMBL/GenBank/DDBJ databases">
        <title>Evolutionary Origins and Diversification of the Mycorrhizal Mutualists.</title>
        <authorList>
            <consortium name="DOE Joint Genome Institute"/>
            <consortium name="Mycorrhizal Genomics Consortium"/>
            <person name="Kohler A."/>
            <person name="Kuo A."/>
            <person name="Nagy L.G."/>
            <person name="Floudas D."/>
            <person name="Copeland A."/>
            <person name="Barry K.W."/>
            <person name="Cichocki N."/>
            <person name="Veneault-Fourrey C."/>
            <person name="LaButti K."/>
            <person name="Lindquist E.A."/>
            <person name="Lipzen A."/>
            <person name="Lundell T."/>
            <person name="Morin E."/>
            <person name="Murat C."/>
            <person name="Riley R."/>
            <person name="Ohm R."/>
            <person name="Sun H."/>
            <person name="Tunlid A."/>
            <person name="Henrissat B."/>
            <person name="Grigoriev I.V."/>
            <person name="Hibbett D.S."/>
            <person name="Martin F."/>
        </authorList>
    </citation>
    <scope>NUCLEOTIDE SEQUENCE [LARGE SCALE GENOMIC DNA]</scope>
    <source>
        <strain evidence="11">h7</strain>
    </source>
</reference>
<evidence type="ECO:0000256" key="5">
    <source>
        <dbReference type="ARBA" id="ARBA00022833"/>
    </source>
</evidence>
<keyword evidence="6" id="KW-0539">Nucleus</keyword>
<keyword evidence="2" id="KW-0479">Metal-binding</keyword>
<dbReference type="Proteomes" id="UP000053424">
    <property type="component" value="Unassembled WGS sequence"/>
</dbReference>
<sequence length="323" mass="35443">MSEANFVGPVDNVRRDPRDGAYHCPQCDTPFTRRSNLRRHFQIHMRSPLFKCENCGEEYTTKAELHSHALTCHSMAWNNVDEKAFRSVEDAYGRSTTYGGSGPLAVPPNGDGFVDARNYATPPTPFSNFESPEAQYNYHLMPALSSSGSVASPISPLMSSIDGNFTHPSSPPSAFSHRRPSTSSSNSSSSTHSSPYMYPTGHPQHTSYGYYPSTEVRPDNSLWNAVPPTTSTNAAEMPVYTRRQVKDMIDVVSECLIESMENVLTRPTSISPGGGYVNAAEGHLVHSIRDDGFRQTVLSEAIPRAYYRIRSGSGSNQSYGVGV</sequence>
<evidence type="ECO:0000256" key="7">
    <source>
        <dbReference type="PROSITE-ProRule" id="PRU00042"/>
    </source>
</evidence>
<dbReference type="SUPFAM" id="SSF57667">
    <property type="entry name" value="beta-beta-alpha zinc fingers"/>
    <property type="match status" value="1"/>
</dbReference>
<dbReference type="PANTHER" id="PTHR16515">
    <property type="entry name" value="PR DOMAIN ZINC FINGER PROTEIN"/>
    <property type="match status" value="1"/>
</dbReference>
<dbReference type="STRING" id="686832.A0A0C3BZD4"/>
<dbReference type="Gene3D" id="3.30.160.60">
    <property type="entry name" value="Classic Zinc Finger"/>
    <property type="match status" value="1"/>
</dbReference>